<dbReference type="SUPFAM" id="SSF53271">
    <property type="entry name" value="PRTase-like"/>
    <property type="match status" value="1"/>
</dbReference>
<keyword evidence="1" id="KW-0808">Transferase</keyword>
<evidence type="ECO:0000313" key="2">
    <source>
        <dbReference type="Proteomes" id="UP000029224"/>
    </source>
</evidence>
<sequence length="102" mass="10896">MGSALEGRIMLVDDVITAGTAIRESMEIIKANGADLAGVLVAIDRQEKGKGELSAIQEVERDFGCAVISIVSLTDLVTFLEEKGDNAEHLDAVKAYRAEYGI</sequence>
<dbReference type="GO" id="GO:0005737">
    <property type="term" value="C:cytoplasm"/>
    <property type="evidence" value="ECO:0007669"/>
    <property type="project" value="TreeGrafter"/>
</dbReference>
<dbReference type="GO" id="GO:0046132">
    <property type="term" value="P:pyrimidine ribonucleoside biosynthetic process"/>
    <property type="evidence" value="ECO:0007669"/>
    <property type="project" value="TreeGrafter"/>
</dbReference>
<keyword evidence="1" id="KW-0328">Glycosyltransferase</keyword>
<accession>A0A090TFS3</accession>
<keyword evidence="2" id="KW-1185">Reference proteome</keyword>
<dbReference type="GO" id="GO:0004588">
    <property type="term" value="F:orotate phosphoribosyltransferase activity"/>
    <property type="evidence" value="ECO:0007669"/>
    <property type="project" value="UniProtKB-EC"/>
</dbReference>
<organism evidence="1 2">
    <name type="scientific">Vibrio maritimus</name>
    <dbReference type="NCBI Taxonomy" id="990268"/>
    <lineage>
        <taxon>Bacteria</taxon>
        <taxon>Pseudomonadati</taxon>
        <taxon>Pseudomonadota</taxon>
        <taxon>Gammaproteobacteria</taxon>
        <taxon>Vibrionales</taxon>
        <taxon>Vibrionaceae</taxon>
        <taxon>Vibrio</taxon>
    </lineage>
</organism>
<gene>
    <name evidence="1" type="ORF">JCM19240_746</name>
</gene>
<proteinExistence type="predicted"/>
<dbReference type="Gene3D" id="3.40.50.2020">
    <property type="match status" value="1"/>
</dbReference>
<dbReference type="InterPro" id="IPR029057">
    <property type="entry name" value="PRTase-like"/>
</dbReference>
<comment type="caution">
    <text evidence="1">The sequence shown here is derived from an EMBL/GenBank/DDBJ whole genome shotgun (WGS) entry which is preliminary data.</text>
</comment>
<dbReference type="CDD" id="cd06223">
    <property type="entry name" value="PRTases_typeI"/>
    <property type="match status" value="1"/>
</dbReference>
<dbReference type="EC" id="2.4.2.10" evidence="1"/>
<reference evidence="1 2" key="2">
    <citation type="submission" date="2014-09" db="EMBL/GenBank/DDBJ databases">
        <authorList>
            <consortium name="NBRP consortium"/>
            <person name="Sawabe T."/>
            <person name="Meirelles P."/>
            <person name="Nakanishi M."/>
            <person name="Sayaka M."/>
            <person name="Hattori M."/>
            <person name="Ohkuma M."/>
        </authorList>
    </citation>
    <scope>NUCLEOTIDE SEQUENCE [LARGE SCALE GENOMIC DNA]</scope>
    <source>
        <strain evidence="1 2">JCM 19240</strain>
    </source>
</reference>
<dbReference type="PANTHER" id="PTHR46683">
    <property type="entry name" value="OROTATE PHOSPHORIBOSYLTRANSFERASE 1-RELATED"/>
    <property type="match status" value="1"/>
</dbReference>
<reference evidence="1 2" key="1">
    <citation type="submission" date="2014-09" db="EMBL/GenBank/DDBJ databases">
        <title>Vibrio maritimus JCM 19240. (C210) whole genome shotgun sequence.</title>
        <authorList>
            <person name="Sawabe T."/>
            <person name="Meirelles P."/>
            <person name="Nakanishi M."/>
            <person name="Sayaka M."/>
            <person name="Hattori M."/>
            <person name="Ohkuma M."/>
        </authorList>
    </citation>
    <scope>NUCLEOTIDE SEQUENCE [LARGE SCALE GENOMIC DNA]</scope>
    <source>
        <strain evidence="1 2">JCM 19240</strain>
    </source>
</reference>
<dbReference type="InterPro" id="IPR000836">
    <property type="entry name" value="PRTase_dom"/>
</dbReference>
<dbReference type="PANTHER" id="PTHR46683:SF1">
    <property type="entry name" value="OROTATE PHOSPHORIBOSYLTRANSFERASE 1-RELATED"/>
    <property type="match status" value="1"/>
</dbReference>
<protein>
    <submittedName>
        <fullName evidence="1">Orotate phosphoribosyltransferase</fullName>
        <ecNumber evidence="1">2.4.2.10</ecNumber>
    </submittedName>
</protein>
<dbReference type="AlphaFoldDB" id="A0A090TFS3"/>
<dbReference type="GO" id="GO:0006207">
    <property type="term" value="P:'de novo' pyrimidine nucleobase biosynthetic process"/>
    <property type="evidence" value="ECO:0007669"/>
    <property type="project" value="TreeGrafter"/>
</dbReference>
<dbReference type="GO" id="GO:0006221">
    <property type="term" value="P:pyrimidine nucleotide biosynthetic process"/>
    <property type="evidence" value="ECO:0007669"/>
    <property type="project" value="TreeGrafter"/>
</dbReference>
<dbReference type="EMBL" id="BBMT01000018">
    <property type="protein sequence ID" value="GAL37599.1"/>
    <property type="molecule type" value="Genomic_DNA"/>
</dbReference>
<evidence type="ECO:0000313" key="1">
    <source>
        <dbReference type="EMBL" id="GAL37599.1"/>
    </source>
</evidence>
<dbReference type="Proteomes" id="UP000029224">
    <property type="component" value="Unassembled WGS sequence"/>
</dbReference>
<name>A0A090TFS3_9VIBR</name>